<dbReference type="SUPFAM" id="SSF161098">
    <property type="entry name" value="MetI-like"/>
    <property type="match status" value="1"/>
</dbReference>
<keyword evidence="5 7" id="KW-1133">Transmembrane helix</keyword>
<comment type="similarity">
    <text evidence="7">Belongs to the binding-protein-dependent transport system permease family.</text>
</comment>
<keyword evidence="3" id="KW-1003">Cell membrane</keyword>
<dbReference type="Pfam" id="PF00528">
    <property type="entry name" value="BPD_transp_1"/>
    <property type="match status" value="1"/>
</dbReference>
<organism evidence="9 10">
    <name type="scientific">Paenibacillus filicis</name>
    <dbReference type="NCBI Taxonomy" id="669464"/>
    <lineage>
        <taxon>Bacteria</taxon>
        <taxon>Bacillati</taxon>
        <taxon>Bacillota</taxon>
        <taxon>Bacilli</taxon>
        <taxon>Bacillales</taxon>
        <taxon>Paenibacillaceae</taxon>
        <taxon>Paenibacillus</taxon>
    </lineage>
</organism>
<keyword evidence="6 7" id="KW-0472">Membrane</keyword>
<dbReference type="PROSITE" id="PS50928">
    <property type="entry name" value="ABC_TM1"/>
    <property type="match status" value="1"/>
</dbReference>
<evidence type="ECO:0000256" key="6">
    <source>
        <dbReference type="ARBA" id="ARBA00023136"/>
    </source>
</evidence>
<dbReference type="CDD" id="cd06261">
    <property type="entry name" value="TM_PBP2"/>
    <property type="match status" value="1"/>
</dbReference>
<comment type="caution">
    <text evidence="9">The sequence shown here is derived from an EMBL/GenBank/DDBJ whole genome shotgun (WGS) entry which is preliminary data.</text>
</comment>
<dbReference type="PANTHER" id="PTHR43744:SF12">
    <property type="entry name" value="ABC TRANSPORTER PERMEASE PROTEIN MG189-RELATED"/>
    <property type="match status" value="1"/>
</dbReference>
<evidence type="ECO:0000256" key="7">
    <source>
        <dbReference type="RuleBase" id="RU363032"/>
    </source>
</evidence>
<feature type="transmembrane region" description="Helical" evidence="7">
    <location>
        <begin position="183"/>
        <end position="205"/>
    </location>
</feature>
<sequence length="280" mass="31221">MSISKGFLGTVRLCFLTGLALVTLFPILYAVLSSFKSNMDVLASSSLIPTSFHIQNYTDAWKLGHFDRYIWNSMYMTFFIVVGTVLTSTMGGYVFARGKFRGKDAIFAMLVSTMFISAGTLYLYPQLNMAKAFNIHTSLWGVIIINILSFNITQLYLSRKYIETISPEIDEAAKMDGCSFFRIFWNMMFPLVRPLIATIGLLSFMHAWNDYLLPMVFTIGSPQNVPLIVGVIGLKSQGQTVTSWNLMLAGTSMSIVPMLIVFLCLNRFFVAGLTSGAIKG</sequence>
<dbReference type="Proteomes" id="UP001469365">
    <property type="component" value="Unassembled WGS sequence"/>
</dbReference>
<feature type="transmembrane region" description="Helical" evidence="7">
    <location>
        <begin position="105"/>
        <end position="125"/>
    </location>
</feature>
<dbReference type="PANTHER" id="PTHR43744">
    <property type="entry name" value="ABC TRANSPORTER PERMEASE PROTEIN MG189-RELATED-RELATED"/>
    <property type="match status" value="1"/>
</dbReference>
<gene>
    <name evidence="9" type="ORF">WMW72_07175</name>
</gene>
<evidence type="ECO:0000313" key="10">
    <source>
        <dbReference type="Proteomes" id="UP001469365"/>
    </source>
</evidence>
<keyword evidence="10" id="KW-1185">Reference proteome</keyword>
<evidence type="ECO:0000256" key="1">
    <source>
        <dbReference type="ARBA" id="ARBA00004651"/>
    </source>
</evidence>
<dbReference type="RefSeq" id="WP_341414751.1">
    <property type="nucleotide sequence ID" value="NZ_JBBPCC010000003.1"/>
</dbReference>
<dbReference type="EMBL" id="JBBPCC010000003">
    <property type="protein sequence ID" value="MEK8127698.1"/>
    <property type="molecule type" value="Genomic_DNA"/>
</dbReference>
<comment type="subcellular location">
    <subcellularLocation>
        <location evidence="1 7">Cell membrane</location>
        <topology evidence="1 7">Multi-pass membrane protein</topology>
    </subcellularLocation>
</comment>
<evidence type="ECO:0000256" key="3">
    <source>
        <dbReference type="ARBA" id="ARBA00022475"/>
    </source>
</evidence>
<evidence type="ECO:0000256" key="5">
    <source>
        <dbReference type="ARBA" id="ARBA00022989"/>
    </source>
</evidence>
<dbReference type="InterPro" id="IPR000515">
    <property type="entry name" value="MetI-like"/>
</dbReference>
<keyword evidence="4 7" id="KW-0812">Transmembrane</keyword>
<feature type="transmembrane region" description="Helical" evidence="7">
    <location>
        <begin position="246"/>
        <end position="270"/>
    </location>
</feature>
<evidence type="ECO:0000256" key="4">
    <source>
        <dbReference type="ARBA" id="ARBA00022692"/>
    </source>
</evidence>
<feature type="transmembrane region" description="Helical" evidence="7">
    <location>
        <begin position="74"/>
        <end position="96"/>
    </location>
</feature>
<feature type="transmembrane region" description="Helical" evidence="7">
    <location>
        <begin position="12"/>
        <end position="32"/>
    </location>
</feature>
<accession>A0ABU9DI10</accession>
<evidence type="ECO:0000259" key="8">
    <source>
        <dbReference type="PROSITE" id="PS50928"/>
    </source>
</evidence>
<reference evidence="9 10" key="1">
    <citation type="submission" date="2024-04" db="EMBL/GenBank/DDBJ databases">
        <title>draft genome sequnece of Paenibacillus filicis.</title>
        <authorList>
            <person name="Kim D.-U."/>
        </authorList>
    </citation>
    <scope>NUCLEOTIDE SEQUENCE [LARGE SCALE GENOMIC DNA]</scope>
    <source>
        <strain evidence="9 10">KACC14197</strain>
    </source>
</reference>
<dbReference type="Gene3D" id="1.10.3720.10">
    <property type="entry name" value="MetI-like"/>
    <property type="match status" value="1"/>
</dbReference>
<evidence type="ECO:0000313" key="9">
    <source>
        <dbReference type="EMBL" id="MEK8127698.1"/>
    </source>
</evidence>
<protein>
    <submittedName>
        <fullName evidence="9">Carbohydrate ABC transporter permease</fullName>
    </submittedName>
</protein>
<dbReference type="InterPro" id="IPR035906">
    <property type="entry name" value="MetI-like_sf"/>
</dbReference>
<name>A0ABU9DI10_9BACL</name>
<evidence type="ECO:0000256" key="2">
    <source>
        <dbReference type="ARBA" id="ARBA00022448"/>
    </source>
</evidence>
<feature type="transmembrane region" description="Helical" evidence="7">
    <location>
        <begin position="211"/>
        <end position="234"/>
    </location>
</feature>
<proteinExistence type="inferred from homology"/>
<feature type="domain" description="ABC transmembrane type-1" evidence="8">
    <location>
        <begin position="70"/>
        <end position="265"/>
    </location>
</feature>
<keyword evidence="2 7" id="KW-0813">Transport</keyword>
<feature type="transmembrane region" description="Helical" evidence="7">
    <location>
        <begin position="137"/>
        <end position="157"/>
    </location>
</feature>